<dbReference type="GO" id="GO:0008203">
    <property type="term" value="P:cholesterol metabolic process"/>
    <property type="evidence" value="ECO:0007669"/>
    <property type="project" value="TreeGrafter"/>
</dbReference>
<feature type="transmembrane region" description="Helical" evidence="11">
    <location>
        <begin position="108"/>
        <end position="125"/>
    </location>
</feature>
<evidence type="ECO:0000256" key="8">
    <source>
        <dbReference type="ARBA" id="ARBA00023315"/>
    </source>
</evidence>
<dbReference type="InterPro" id="IPR004299">
    <property type="entry name" value="MBOAT_fam"/>
</dbReference>
<evidence type="ECO:0000256" key="9">
    <source>
        <dbReference type="PIRNR" id="PIRNR000439"/>
    </source>
</evidence>
<dbReference type="Pfam" id="PF03062">
    <property type="entry name" value="MBOAT"/>
    <property type="match status" value="1"/>
</dbReference>
<keyword evidence="6 11" id="KW-1133">Transmembrane helix</keyword>
<evidence type="ECO:0000256" key="2">
    <source>
        <dbReference type="ARBA" id="ARBA00009010"/>
    </source>
</evidence>
<evidence type="ECO:0000256" key="4">
    <source>
        <dbReference type="ARBA" id="ARBA00022692"/>
    </source>
</evidence>
<keyword evidence="4 11" id="KW-0812">Transmembrane</keyword>
<feature type="transmembrane region" description="Helical" evidence="11">
    <location>
        <begin position="170"/>
        <end position="187"/>
    </location>
</feature>
<dbReference type="PANTHER" id="PTHR10408">
    <property type="entry name" value="STEROL O-ACYLTRANSFERASE"/>
    <property type="match status" value="1"/>
</dbReference>
<dbReference type="Proteomes" id="UP001168821">
    <property type="component" value="Unassembled WGS sequence"/>
</dbReference>
<dbReference type="AlphaFoldDB" id="A0AA38II56"/>
<sequence>MNSSNKKHKTKSFQLRNSLLTDIFEDVRTRNVYNVYIIIFITLFIQTAAKEYANTQRVTFGLEVIKTGFTRLDKALLIWLCSFVSACVSYFVFKVWAVIRSLVRETLIVDWLGGTTLVFYYFYSFKFVHNAVFYFRFYPACIMFVNMEAIRLLMKVHSFIRNSATTPPPALKFSNFLYFLFAPTLIYRDNYPRTATINWKFVVQRLVECISMVFILAFIIINMYPTPDRWRKKFTISETLLLILENMPYGALILGSFCILIFHSVQNLFAELTRFGDRLFYLDWWNSCNFSTALARWNRLVQDWLYYYVYCDFKEYVWGNKSAGKVMVFLVSFVVHEWVAFCCVGGFMPFMYVVFMVLVLPQTFFQAPKGMIFNVFFWCGTMFLCTCNFVLYSFELYAQLHDPVENQTWGQVFVPRVFTSDCVIRG</sequence>
<evidence type="ECO:0000256" key="11">
    <source>
        <dbReference type="SAM" id="Phobius"/>
    </source>
</evidence>
<dbReference type="PIRSF" id="PIRSF000439">
    <property type="entry name" value="Oat_ACAT_DAG_ARE"/>
    <property type="match status" value="1"/>
</dbReference>
<organism evidence="12 13">
    <name type="scientific">Zophobas morio</name>
    <dbReference type="NCBI Taxonomy" id="2755281"/>
    <lineage>
        <taxon>Eukaryota</taxon>
        <taxon>Metazoa</taxon>
        <taxon>Ecdysozoa</taxon>
        <taxon>Arthropoda</taxon>
        <taxon>Hexapoda</taxon>
        <taxon>Insecta</taxon>
        <taxon>Pterygota</taxon>
        <taxon>Neoptera</taxon>
        <taxon>Endopterygota</taxon>
        <taxon>Coleoptera</taxon>
        <taxon>Polyphaga</taxon>
        <taxon>Cucujiformia</taxon>
        <taxon>Tenebrionidae</taxon>
        <taxon>Zophobas</taxon>
    </lineage>
</organism>
<evidence type="ECO:0000313" key="13">
    <source>
        <dbReference type="Proteomes" id="UP001168821"/>
    </source>
</evidence>
<keyword evidence="13" id="KW-1185">Reference proteome</keyword>
<feature type="transmembrane region" description="Helical" evidence="11">
    <location>
        <begin position="372"/>
        <end position="394"/>
    </location>
</feature>
<evidence type="ECO:0000256" key="5">
    <source>
        <dbReference type="ARBA" id="ARBA00022824"/>
    </source>
</evidence>
<evidence type="ECO:0000313" key="12">
    <source>
        <dbReference type="EMBL" id="KAJ3657105.1"/>
    </source>
</evidence>
<evidence type="ECO:0000256" key="3">
    <source>
        <dbReference type="ARBA" id="ARBA00022679"/>
    </source>
</evidence>
<comment type="caution">
    <text evidence="12">The sequence shown here is derived from an EMBL/GenBank/DDBJ whole genome shotgun (WGS) entry which is preliminary data.</text>
</comment>
<keyword evidence="8 9" id="KW-0012">Acyltransferase</keyword>
<protein>
    <recommendedName>
        <fullName evidence="9">O-acyltransferase</fullName>
    </recommendedName>
</protein>
<accession>A0AA38II56</accession>
<feature type="transmembrane region" description="Helical" evidence="11">
    <location>
        <begin position="246"/>
        <end position="265"/>
    </location>
</feature>
<dbReference type="GO" id="GO:0008374">
    <property type="term" value="F:O-acyltransferase activity"/>
    <property type="evidence" value="ECO:0007669"/>
    <property type="project" value="InterPro"/>
</dbReference>
<name>A0AA38II56_9CUCU</name>
<reference evidence="12" key="1">
    <citation type="journal article" date="2023" name="G3 (Bethesda)">
        <title>Whole genome assemblies of Zophobas morio and Tenebrio molitor.</title>
        <authorList>
            <person name="Kaur S."/>
            <person name="Stinson S.A."/>
            <person name="diCenzo G.C."/>
        </authorList>
    </citation>
    <scope>NUCLEOTIDE SEQUENCE</scope>
    <source>
        <strain evidence="12">QUZm001</strain>
    </source>
</reference>
<dbReference type="PANTHER" id="PTHR10408:SF8">
    <property type="entry name" value="O-ACYLTRANSFERASE"/>
    <property type="match status" value="1"/>
</dbReference>
<comment type="similarity">
    <text evidence="2 9">Belongs to the membrane-bound acyltransferase family. Sterol o-acyltransferase subfamily.</text>
</comment>
<evidence type="ECO:0000256" key="1">
    <source>
        <dbReference type="ARBA" id="ARBA00004477"/>
    </source>
</evidence>
<feature type="transmembrane region" description="Helical" evidence="11">
    <location>
        <begin position="76"/>
        <end position="96"/>
    </location>
</feature>
<evidence type="ECO:0000256" key="10">
    <source>
        <dbReference type="PIRSR" id="PIRSR000439-1"/>
    </source>
</evidence>
<dbReference type="InterPro" id="IPR014371">
    <property type="entry name" value="Oat_ACAT_DAG_ARE"/>
</dbReference>
<feature type="active site" evidence="10">
    <location>
        <position position="336"/>
    </location>
</feature>
<comment type="subcellular location">
    <subcellularLocation>
        <location evidence="1 9">Endoplasmic reticulum membrane</location>
        <topology evidence="1 9">Multi-pass membrane protein</topology>
    </subcellularLocation>
</comment>
<keyword evidence="3 9" id="KW-0808">Transferase</keyword>
<evidence type="ECO:0000256" key="7">
    <source>
        <dbReference type="ARBA" id="ARBA00023136"/>
    </source>
</evidence>
<gene>
    <name evidence="12" type="ORF">Zmor_016133</name>
</gene>
<keyword evidence="7 9" id="KW-0472">Membrane</keyword>
<evidence type="ECO:0000256" key="6">
    <source>
        <dbReference type="ARBA" id="ARBA00022989"/>
    </source>
</evidence>
<dbReference type="GO" id="GO:0005789">
    <property type="term" value="C:endoplasmic reticulum membrane"/>
    <property type="evidence" value="ECO:0007669"/>
    <property type="project" value="UniProtKB-SubCell"/>
</dbReference>
<proteinExistence type="inferred from homology"/>
<feature type="transmembrane region" description="Helical" evidence="11">
    <location>
        <begin position="202"/>
        <end position="225"/>
    </location>
</feature>
<dbReference type="EMBL" id="JALNTZ010000004">
    <property type="protein sequence ID" value="KAJ3657105.1"/>
    <property type="molecule type" value="Genomic_DNA"/>
</dbReference>
<keyword evidence="5 9" id="KW-0256">Endoplasmic reticulum</keyword>
<feature type="transmembrane region" description="Helical" evidence="11">
    <location>
        <begin position="338"/>
        <end position="360"/>
    </location>
</feature>
<feature type="transmembrane region" description="Helical" evidence="11">
    <location>
        <begin position="131"/>
        <end position="150"/>
    </location>
</feature>